<dbReference type="InterPro" id="IPR058637">
    <property type="entry name" value="YknX-like_C"/>
</dbReference>
<dbReference type="Gene3D" id="2.40.420.20">
    <property type="match status" value="1"/>
</dbReference>
<evidence type="ECO:0000313" key="3">
    <source>
        <dbReference type="EMBL" id="MDG5977779.1"/>
    </source>
</evidence>
<dbReference type="Gene3D" id="1.10.287.470">
    <property type="entry name" value="Helix hairpin bin"/>
    <property type="match status" value="1"/>
</dbReference>
<dbReference type="AlphaFoldDB" id="A0A9X4SBT0"/>
<dbReference type="GO" id="GO:1990281">
    <property type="term" value="C:efflux pump complex"/>
    <property type="evidence" value="ECO:0007669"/>
    <property type="project" value="TreeGrafter"/>
</dbReference>
<dbReference type="Pfam" id="PF25989">
    <property type="entry name" value="YknX_C"/>
    <property type="match status" value="1"/>
</dbReference>
<dbReference type="GO" id="GO:0015562">
    <property type="term" value="F:efflux transmembrane transporter activity"/>
    <property type="evidence" value="ECO:0007669"/>
    <property type="project" value="TreeGrafter"/>
</dbReference>
<keyword evidence="4" id="KW-1185">Reference proteome</keyword>
<sequence length="403" mass="42648">MNEKMSWKRSRRWVLGGLLAAGAAALVYAAYRPRPLTVEVATVTTGTFEQAIEEDGVLRLKNRYLITAPTPAALLRPTLKVGDAVKAGDVVATLEPVAPQMIDARTRTVLQQRVGSAEAARRAAAAQAQRLQTALAQATLEAERADKLARDNFIAPSARDQAVLARQAAQQALNAARAEQSAADFAAAEARAALSRSEPTAGARPAGLWQLKSPVNGQVLKLHQDSAVAVNAGQSLLEIGDTAAMEAVIDVLSGEVRQVQPGAQVQLSTGSGAPALAGRVARVEPVAFTKVSALGIEEQRVNVVVDLASAPTEVQRLGDGFRVDARITVSSQAGVLLVPTAALVRDGDQWRVFVVETGKARARAVAFHDRNTEVAWVKDGLREGETVLLYPGTIITDGQPVKY</sequence>
<proteinExistence type="predicted"/>
<dbReference type="SUPFAM" id="SSF51230">
    <property type="entry name" value="Single hybrid motif"/>
    <property type="match status" value="1"/>
</dbReference>
<dbReference type="OrthoDB" id="9791520at2"/>
<dbReference type="PANTHER" id="PTHR30469:SF15">
    <property type="entry name" value="HLYD FAMILY OF SECRETION PROTEINS"/>
    <property type="match status" value="1"/>
</dbReference>
<dbReference type="InterPro" id="IPR011053">
    <property type="entry name" value="Single_hybrid_motif"/>
</dbReference>
<gene>
    <name evidence="3" type="ORF">H010_21176</name>
</gene>
<dbReference type="Gene3D" id="2.40.50.100">
    <property type="match status" value="1"/>
</dbReference>
<organism evidence="3 4">
    <name type="scientific">Hydrogenophaga taeniospiralis CCUG 15921</name>
    <dbReference type="NCBI Taxonomy" id="1281780"/>
    <lineage>
        <taxon>Bacteria</taxon>
        <taxon>Pseudomonadati</taxon>
        <taxon>Pseudomonadota</taxon>
        <taxon>Betaproteobacteria</taxon>
        <taxon>Burkholderiales</taxon>
        <taxon>Comamonadaceae</taxon>
        <taxon>Hydrogenophaga</taxon>
    </lineage>
</organism>
<name>A0A9X4SBT0_9BURK</name>
<evidence type="ECO:0000259" key="2">
    <source>
        <dbReference type="Pfam" id="PF25989"/>
    </source>
</evidence>
<accession>A0A9X4SBT0</accession>
<protein>
    <submittedName>
        <fullName evidence="3">RND family efflux transporter MFP subunit</fullName>
    </submittedName>
</protein>
<dbReference type="PANTHER" id="PTHR30469">
    <property type="entry name" value="MULTIDRUG RESISTANCE PROTEIN MDTA"/>
    <property type="match status" value="1"/>
</dbReference>
<feature type="coiled-coil region" evidence="1">
    <location>
        <begin position="121"/>
        <end position="179"/>
    </location>
</feature>
<keyword evidence="1" id="KW-0175">Coiled coil</keyword>
<comment type="caution">
    <text evidence="3">The sequence shown here is derived from an EMBL/GenBank/DDBJ whole genome shotgun (WGS) entry which is preliminary data.</text>
</comment>
<dbReference type="Proteomes" id="UP001152876">
    <property type="component" value="Unassembled WGS sequence"/>
</dbReference>
<feature type="domain" description="YknX-like C-terminal permuted SH3-like" evidence="2">
    <location>
        <begin position="336"/>
        <end position="402"/>
    </location>
</feature>
<evidence type="ECO:0000256" key="1">
    <source>
        <dbReference type="SAM" id="Coils"/>
    </source>
</evidence>
<evidence type="ECO:0000313" key="4">
    <source>
        <dbReference type="Proteomes" id="UP001152876"/>
    </source>
</evidence>
<dbReference type="EMBL" id="AOGK01000026">
    <property type="protein sequence ID" value="MDG5977779.1"/>
    <property type="molecule type" value="Genomic_DNA"/>
</dbReference>
<dbReference type="RefSeq" id="WP_068172935.1">
    <property type="nucleotide sequence ID" value="NZ_AOGK01000026.1"/>
</dbReference>
<reference evidence="3" key="1">
    <citation type="submission" date="2013-01" db="EMBL/GenBank/DDBJ databases">
        <title>Genome draft of Hydrogenophaga taeniospiralis 2K1.</title>
        <authorList>
            <person name="Gomila M."/>
            <person name="Lalucat J."/>
        </authorList>
    </citation>
    <scope>NUCLEOTIDE SEQUENCE</scope>
    <source>
        <strain evidence="3">CCUG 15921</strain>
    </source>
</reference>